<evidence type="ECO:0000256" key="6">
    <source>
        <dbReference type="ARBA" id="ARBA00022723"/>
    </source>
</evidence>
<proteinExistence type="inferred from homology"/>
<name>A0A085FZ93_9ENTR</name>
<evidence type="ECO:0000256" key="3">
    <source>
        <dbReference type="ARBA" id="ARBA00006351"/>
    </source>
</evidence>
<comment type="caution">
    <text evidence="10">The sequence shown here is derived from an EMBL/GenBank/DDBJ whole genome shotgun (WGS) entry which is preliminary data.</text>
</comment>
<dbReference type="Pfam" id="PF01501">
    <property type="entry name" value="Glyco_transf_8"/>
    <property type="match status" value="1"/>
</dbReference>
<evidence type="ECO:0000313" key="10">
    <source>
        <dbReference type="EMBL" id="KFC76788.1"/>
    </source>
</evidence>
<dbReference type="PANTHER" id="PTHR13778:SF64">
    <property type="entry name" value="LIPOPOLYSACCHARIDE 1,2-GLUCOSYLTRANSFERASE"/>
    <property type="match status" value="1"/>
</dbReference>
<dbReference type="Gene3D" id="3.90.550.10">
    <property type="entry name" value="Spore Coat Polysaccharide Biosynthesis Protein SpsA, Chain A"/>
    <property type="match status" value="1"/>
</dbReference>
<sequence length="336" mass="39580">MITLKDCAKKITEYSHEQFELRESFNIAYGTDVNYQVGTIISVASIAENNKSINCRFFIFSDVYSIEFLDKVELLTKKYKIKIELFEVDSALLSKLPRTSIWPVSIYYRLLAFDYLSQEISSLLYLDADVICKGSINELVSLDFGEHYGAVVPDVPSIQEKTYQRLNIDFKDLYFNSGVMYVNLTQWKSQQLTSKVFSLLLDESSSVRLKYPDQDALNIVLQGYLIYLDRRFNTIYSLKSEFEFKDKNHFKQYISDSTVFIHYTGVTKPWHAWADYPASSFFRDIYFLTPWRNDPYFDAKSRSEYKEEYKHKLYQGKYLQAIKSVIAYKYKSYINK</sequence>
<dbReference type="EC" id="2.4.-.-" evidence="10"/>
<protein>
    <submittedName>
        <fullName evidence="10">UDP-galactose:(Galactosyl) LPS alpha-1,2-galactosyltransferase</fullName>
        <ecNumber evidence="10">2.4.-.-</ecNumber>
        <ecNumber evidence="10">2.4.1.-</ecNumber>
        <ecNumber evidence="10">2.4.1.44</ecNumber>
        <ecNumber evidence="10">2.4.1.58</ecNumber>
    </submittedName>
</protein>
<keyword evidence="4 10" id="KW-0328">Glycosyltransferase</keyword>
<keyword evidence="6" id="KW-0479">Metal-binding</keyword>
<evidence type="ECO:0000313" key="11">
    <source>
        <dbReference type="Proteomes" id="UP000028653"/>
    </source>
</evidence>
<dbReference type="PANTHER" id="PTHR13778">
    <property type="entry name" value="GLYCOSYLTRANSFERASE 8 DOMAIN-CONTAINING PROTEIN"/>
    <property type="match status" value="1"/>
</dbReference>
<organism evidence="10 11">
    <name type="scientific">Buttiauxella agrestis ATCC 33320</name>
    <dbReference type="NCBI Taxonomy" id="1006004"/>
    <lineage>
        <taxon>Bacteria</taxon>
        <taxon>Pseudomonadati</taxon>
        <taxon>Pseudomonadota</taxon>
        <taxon>Gammaproteobacteria</taxon>
        <taxon>Enterobacterales</taxon>
        <taxon>Enterobacteriaceae</taxon>
        <taxon>Buttiauxella</taxon>
    </lineage>
</organism>
<keyword evidence="7" id="KW-0460">Magnesium</keyword>
<dbReference type="GO" id="GO:0008919">
    <property type="term" value="F:lipopolysaccharide glucosyltransferase I activity"/>
    <property type="evidence" value="ECO:0007669"/>
    <property type="project" value="UniProtKB-EC"/>
</dbReference>
<keyword evidence="11" id="KW-1185">Reference proteome</keyword>
<dbReference type="InterPro" id="IPR050748">
    <property type="entry name" value="Glycosyltrans_8_dom-fam"/>
</dbReference>
<dbReference type="AlphaFoldDB" id="A0A085FZ93"/>
<gene>
    <name evidence="10" type="primary">rfaJ</name>
    <name evidence="10" type="ORF">GBAG_4246</name>
</gene>
<comment type="pathway">
    <text evidence="2">Bacterial outer membrane biogenesis; LPS core biosynthesis.</text>
</comment>
<evidence type="ECO:0000259" key="9">
    <source>
        <dbReference type="Pfam" id="PF08437"/>
    </source>
</evidence>
<keyword evidence="5 10" id="KW-0808">Transferase</keyword>
<dbReference type="EC" id="2.4.1.-" evidence="10"/>
<dbReference type="Proteomes" id="UP000028653">
    <property type="component" value="Unassembled WGS sequence"/>
</dbReference>
<dbReference type="EC" id="2.4.1.58" evidence="10"/>
<comment type="cofactor">
    <cofactor evidence="1">
        <name>Mg(2+)</name>
        <dbReference type="ChEBI" id="CHEBI:18420"/>
    </cofactor>
</comment>
<evidence type="ECO:0000256" key="8">
    <source>
        <dbReference type="ARBA" id="ARBA00022985"/>
    </source>
</evidence>
<dbReference type="Pfam" id="PF08437">
    <property type="entry name" value="Glyco_transf_8C"/>
    <property type="match status" value="1"/>
</dbReference>
<dbReference type="EC" id="2.4.1.44" evidence="10"/>
<dbReference type="OrthoDB" id="9807549at2"/>
<dbReference type="GO" id="GO:0008918">
    <property type="term" value="F:lipopolysaccharide 3-alpha-galactosyltransferase activity"/>
    <property type="evidence" value="ECO:0007669"/>
    <property type="project" value="UniProtKB-EC"/>
</dbReference>
<dbReference type="eggNOG" id="COG1442">
    <property type="taxonomic scope" value="Bacteria"/>
</dbReference>
<dbReference type="InterPro" id="IPR002495">
    <property type="entry name" value="Glyco_trans_8"/>
</dbReference>
<accession>A0A085FZ93</accession>
<dbReference type="SUPFAM" id="SSF53448">
    <property type="entry name" value="Nucleotide-diphospho-sugar transferases"/>
    <property type="match status" value="1"/>
</dbReference>
<dbReference type="STRING" id="1006004.GBAG_4246"/>
<evidence type="ECO:0000256" key="5">
    <source>
        <dbReference type="ARBA" id="ARBA00022679"/>
    </source>
</evidence>
<dbReference type="RefSeq" id="WP_051873767.1">
    <property type="nucleotide sequence ID" value="NZ_JMPI01000074.1"/>
</dbReference>
<dbReference type="InterPro" id="IPR029044">
    <property type="entry name" value="Nucleotide-diphossugar_trans"/>
</dbReference>
<feature type="domain" description="Glycosyl transferase family 8 C-terminal" evidence="9">
    <location>
        <begin position="276"/>
        <end position="331"/>
    </location>
</feature>
<dbReference type="EMBL" id="JMPI01000074">
    <property type="protein sequence ID" value="KFC76788.1"/>
    <property type="molecule type" value="Genomic_DNA"/>
</dbReference>
<dbReference type="GO" id="GO:0046872">
    <property type="term" value="F:metal ion binding"/>
    <property type="evidence" value="ECO:0007669"/>
    <property type="project" value="UniProtKB-KW"/>
</dbReference>
<dbReference type="CDD" id="cd04194">
    <property type="entry name" value="GT8_A4GalT_like"/>
    <property type="match status" value="1"/>
</dbReference>
<evidence type="ECO:0000256" key="7">
    <source>
        <dbReference type="ARBA" id="ARBA00022842"/>
    </source>
</evidence>
<evidence type="ECO:0000256" key="4">
    <source>
        <dbReference type="ARBA" id="ARBA00022676"/>
    </source>
</evidence>
<keyword evidence="8" id="KW-0448">Lipopolysaccharide biosynthesis</keyword>
<reference evidence="10 11" key="1">
    <citation type="submission" date="2014-05" db="EMBL/GenBank/DDBJ databases">
        <title>ATOL: Assembling a taxonomically balanced genome-scale reconstruction of the evolutionary history of the Enterobacteriaceae.</title>
        <authorList>
            <person name="Plunkett G.III."/>
            <person name="Neeno-Eckwall E.C."/>
            <person name="Glasner J.D."/>
            <person name="Perna N.T."/>
        </authorList>
    </citation>
    <scope>NUCLEOTIDE SEQUENCE [LARGE SCALE GENOMIC DNA]</scope>
    <source>
        <strain evidence="10 11">ATCC 33320</strain>
    </source>
</reference>
<evidence type="ECO:0000256" key="2">
    <source>
        <dbReference type="ARBA" id="ARBA00004713"/>
    </source>
</evidence>
<evidence type="ECO:0000256" key="1">
    <source>
        <dbReference type="ARBA" id="ARBA00001946"/>
    </source>
</evidence>
<dbReference type="InterPro" id="IPR013645">
    <property type="entry name" value="Glyco_transf_8N"/>
</dbReference>
<comment type="similarity">
    <text evidence="3">Belongs to the glycosyltransferase 8 family.</text>
</comment>